<accession>D5SXA5</accession>
<evidence type="ECO:0000313" key="2">
    <source>
        <dbReference type="Proteomes" id="UP000002220"/>
    </source>
</evidence>
<evidence type="ECO:0000313" key="1">
    <source>
        <dbReference type="EMBL" id="ADG69727.1"/>
    </source>
</evidence>
<keyword evidence="2" id="KW-1185">Reference proteome</keyword>
<dbReference type="Proteomes" id="UP000002220">
    <property type="component" value="Chromosome"/>
</dbReference>
<dbReference type="AlphaFoldDB" id="D5SXA5"/>
<reference evidence="1 2" key="1">
    <citation type="journal article" date="2010" name="Stand. Genomic Sci.">
        <title>Complete genome sequence of Planctomyces limnophilus type strain (Mu 290).</title>
        <authorList>
            <person name="Labutti K."/>
            <person name="Sikorski J."/>
            <person name="Schneider S."/>
            <person name="Nolan M."/>
            <person name="Lucas S."/>
            <person name="Glavina Del Rio T."/>
            <person name="Tice H."/>
            <person name="Cheng J.F."/>
            <person name="Goodwin L."/>
            <person name="Pitluck S."/>
            <person name="Liolios K."/>
            <person name="Ivanova N."/>
            <person name="Mavromatis K."/>
            <person name="Mikhailova N."/>
            <person name="Pati A."/>
            <person name="Chen A."/>
            <person name="Palaniappan K."/>
            <person name="Land M."/>
            <person name="Hauser L."/>
            <person name="Chang Y.J."/>
            <person name="Jeffries C.D."/>
            <person name="Tindall B.J."/>
            <person name="Rohde M."/>
            <person name="Goker M."/>
            <person name="Woyke T."/>
            <person name="Bristow J."/>
            <person name="Eisen J.A."/>
            <person name="Markowitz V."/>
            <person name="Hugenholtz P."/>
            <person name="Kyrpides N.C."/>
            <person name="Klenk H.P."/>
            <person name="Lapidus A."/>
        </authorList>
    </citation>
    <scope>NUCLEOTIDE SEQUENCE [LARGE SCALE GENOMIC DNA]</scope>
    <source>
        <strain evidence="2">ATCC 43296 / DSM 3776 / IFAM 1008 / 290</strain>
    </source>
</reference>
<protein>
    <submittedName>
        <fullName evidence="1">Uncharacterized protein</fullName>
    </submittedName>
</protein>
<dbReference type="HOGENOM" id="CLU_1729687_0_0_0"/>
<dbReference type="EMBL" id="CP001744">
    <property type="protein sequence ID" value="ADG69727.1"/>
    <property type="molecule type" value="Genomic_DNA"/>
</dbReference>
<dbReference type="STRING" id="521674.Plim_3916"/>
<organism evidence="1 2">
    <name type="scientific">Planctopirus limnophila (strain ATCC 43296 / DSM 3776 / IFAM 1008 / Mu 290)</name>
    <name type="common">Planctomyces limnophilus</name>
    <dbReference type="NCBI Taxonomy" id="521674"/>
    <lineage>
        <taxon>Bacteria</taxon>
        <taxon>Pseudomonadati</taxon>
        <taxon>Planctomycetota</taxon>
        <taxon>Planctomycetia</taxon>
        <taxon>Planctomycetales</taxon>
        <taxon>Planctomycetaceae</taxon>
        <taxon>Planctopirus</taxon>
    </lineage>
</organism>
<sequence length="151" mass="17162">MEWEFVPFEGITSKQLAITLGQPRQLLRKLAASVFSPLVPNAEYPDEDDFITVDGATFIRVRYQDDTVRDIEFLSGQLRYKGVELYDQATLKGVRRFLKSENHPLRKTRWLGDGLDCVSLGINIACHEDIGGDGDGIEWVILSRNFKDAEQ</sequence>
<dbReference type="RefSeq" id="WP_013112158.1">
    <property type="nucleotide sequence ID" value="NC_014148.1"/>
</dbReference>
<name>D5SXA5_PLAL2</name>
<gene>
    <name evidence="1" type="ordered locus">Plim_3916</name>
</gene>
<proteinExistence type="predicted"/>
<dbReference type="OrthoDB" id="8912134at2"/>
<dbReference type="KEGG" id="plm:Plim_3916"/>